<keyword evidence="7" id="KW-1185">Reference proteome</keyword>
<keyword evidence="2" id="KW-0560">Oxidoreductase</keyword>
<dbReference type="Gene3D" id="3.40.30.10">
    <property type="entry name" value="Glutaredoxin"/>
    <property type="match status" value="1"/>
</dbReference>
<evidence type="ECO:0000313" key="6">
    <source>
        <dbReference type="EMBL" id="MUN29669.1"/>
    </source>
</evidence>
<accession>A0A6A9QND7</accession>
<dbReference type="SUPFAM" id="SSF52833">
    <property type="entry name" value="Thioredoxin-like"/>
    <property type="match status" value="1"/>
</dbReference>
<evidence type="ECO:0000256" key="3">
    <source>
        <dbReference type="ARBA" id="ARBA00023157"/>
    </source>
</evidence>
<evidence type="ECO:0000313" key="7">
    <source>
        <dbReference type="Proteomes" id="UP000470772"/>
    </source>
</evidence>
<evidence type="ECO:0000259" key="5">
    <source>
        <dbReference type="Pfam" id="PF01323"/>
    </source>
</evidence>
<evidence type="ECO:0000256" key="1">
    <source>
        <dbReference type="ARBA" id="ARBA00022729"/>
    </source>
</evidence>
<dbReference type="InterPro" id="IPR001853">
    <property type="entry name" value="DSBA-like_thioredoxin_dom"/>
</dbReference>
<dbReference type="Pfam" id="PF01323">
    <property type="entry name" value="DSBA"/>
    <property type="match status" value="1"/>
</dbReference>
<evidence type="ECO:0000256" key="2">
    <source>
        <dbReference type="ARBA" id="ARBA00023002"/>
    </source>
</evidence>
<reference evidence="6 7" key="1">
    <citation type="submission" date="2019-10" db="EMBL/GenBank/DDBJ databases">
        <title>Sequencing and Assembly of Multiple Reported Metal-Biooxidizing Members of the Extremely Thermoacidophilic Archaeal Family Sulfolobaceae.</title>
        <authorList>
            <person name="Counts J.A."/>
            <person name="Kelly R.M."/>
        </authorList>
    </citation>
    <scope>NUCLEOTIDE SEQUENCE [LARGE SCALE GENOMIC DNA]</scope>
    <source>
        <strain evidence="6 7">DSM 6482</strain>
    </source>
</reference>
<dbReference type="PANTHER" id="PTHR13887:SF14">
    <property type="entry name" value="DISULFIDE BOND FORMATION PROTEIN D"/>
    <property type="match status" value="1"/>
</dbReference>
<dbReference type="EMBL" id="WGGD01000005">
    <property type="protein sequence ID" value="MUN29669.1"/>
    <property type="molecule type" value="Genomic_DNA"/>
</dbReference>
<sequence>MITVKFTFFHDVLCPFCYITSKRLMKVVKEYGKEVTVVHKAFMIISSLDDLKAAAPDEESAVNLFRGEFSILKNYIKDYDPDKVLSKGKIKWVWSLPPLMACKAAEHQGGNEVHWKYFDKLQDKFFMEGEDVTQDEVLLSTAESLGLDMKKFKEDYKSKKAKLEVIEDEEEAHAMGLRGVPAILVNDHWLIRGVPEEDKIRAVIEDILKNGEPKETKLKAYWEK</sequence>
<evidence type="ECO:0000256" key="4">
    <source>
        <dbReference type="ARBA" id="ARBA00023284"/>
    </source>
</evidence>
<name>A0A6A9QND7_SULME</name>
<dbReference type="AlphaFoldDB" id="A0A6A9QND7"/>
<dbReference type="PANTHER" id="PTHR13887">
    <property type="entry name" value="GLUTATHIONE S-TRANSFERASE KAPPA"/>
    <property type="match status" value="1"/>
</dbReference>
<dbReference type="GO" id="GO:0016491">
    <property type="term" value="F:oxidoreductase activity"/>
    <property type="evidence" value="ECO:0007669"/>
    <property type="project" value="UniProtKB-KW"/>
</dbReference>
<dbReference type="Proteomes" id="UP000470772">
    <property type="component" value="Unassembled WGS sequence"/>
</dbReference>
<protein>
    <submittedName>
        <fullName evidence="6">Thioredoxin domain-containing protein</fullName>
    </submittedName>
</protein>
<proteinExistence type="predicted"/>
<keyword evidence="1" id="KW-0732">Signal</keyword>
<keyword evidence="3" id="KW-1015">Disulfide bond</keyword>
<keyword evidence="4" id="KW-0676">Redox-active center</keyword>
<comment type="caution">
    <text evidence="6">The sequence shown here is derived from an EMBL/GenBank/DDBJ whole genome shotgun (WGS) entry which is preliminary data.</text>
</comment>
<dbReference type="InterPro" id="IPR036249">
    <property type="entry name" value="Thioredoxin-like_sf"/>
</dbReference>
<gene>
    <name evidence="6" type="ORF">GC250_09530</name>
</gene>
<feature type="domain" description="DSBA-like thioredoxin" evidence="5">
    <location>
        <begin position="7"/>
        <end position="202"/>
    </location>
</feature>
<organism evidence="6 7">
    <name type="scientific">Sulfuracidifex metallicus DSM 6482 = JCM 9184</name>
    <dbReference type="NCBI Taxonomy" id="523847"/>
    <lineage>
        <taxon>Archaea</taxon>
        <taxon>Thermoproteota</taxon>
        <taxon>Thermoprotei</taxon>
        <taxon>Sulfolobales</taxon>
        <taxon>Sulfolobaceae</taxon>
        <taxon>Sulfuracidifex</taxon>
    </lineage>
</organism>